<sequence length="63" mass="7426">MKSSASTEVWIPFTKGSVKRFLSQFEREPRYPQLYVYARIITSIGSLVPSILRVLRIYTKLFR</sequence>
<keyword evidence="3" id="KW-1185">Reference proteome</keyword>
<reference evidence="2" key="1">
    <citation type="journal article" date="2020" name="Stud. Mycol.">
        <title>101 Dothideomycetes genomes: a test case for predicting lifestyles and emergence of pathogens.</title>
        <authorList>
            <person name="Haridas S."/>
            <person name="Albert R."/>
            <person name="Binder M."/>
            <person name="Bloem J."/>
            <person name="Labutti K."/>
            <person name="Salamov A."/>
            <person name="Andreopoulos B."/>
            <person name="Baker S."/>
            <person name="Barry K."/>
            <person name="Bills G."/>
            <person name="Bluhm B."/>
            <person name="Cannon C."/>
            <person name="Castanera R."/>
            <person name="Culley D."/>
            <person name="Daum C."/>
            <person name="Ezra D."/>
            <person name="Gonzalez J."/>
            <person name="Henrissat B."/>
            <person name="Kuo A."/>
            <person name="Liang C."/>
            <person name="Lipzen A."/>
            <person name="Lutzoni F."/>
            <person name="Magnuson J."/>
            <person name="Mondo S."/>
            <person name="Nolan M."/>
            <person name="Ohm R."/>
            <person name="Pangilinan J."/>
            <person name="Park H.-J."/>
            <person name="Ramirez L."/>
            <person name="Alfaro M."/>
            <person name="Sun H."/>
            <person name="Tritt A."/>
            <person name="Yoshinaga Y."/>
            <person name="Zwiers L.-H."/>
            <person name="Turgeon B."/>
            <person name="Goodwin S."/>
            <person name="Spatafora J."/>
            <person name="Crous P."/>
            <person name="Grigoriev I."/>
        </authorList>
    </citation>
    <scope>NUCLEOTIDE SEQUENCE</scope>
    <source>
        <strain evidence="2">CBS 122367</strain>
    </source>
</reference>
<dbReference type="EMBL" id="MU005633">
    <property type="protein sequence ID" value="KAF2676523.1"/>
    <property type="molecule type" value="Genomic_DNA"/>
</dbReference>
<keyword evidence="1" id="KW-0472">Membrane</keyword>
<evidence type="ECO:0000256" key="1">
    <source>
        <dbReference type="SAM" id="Phobius"/>
    </source>
</evidence>
<evidence type="ECO:0000313" key="2">
    <source>
        <dbReference type="EMBL" id="KAF2676523.1"/>
    </source>
</evidence>
<proteinExistence type="predicted"/>
<organism evidence="2 3">
    <name type="scientific">Lentithecium fluviatile CBS 122367</name>
    <dbReference type="NCBI Taxonomy" id="1168545"/>
    <lineage>
        <taxon>Eukaryota</taxon>
        <taxon>Fungi</taxon>
        <taxon>Dikarya</taxon>
        <taxon>Ascomycota</taxon>
        <taxon>Pezizomycotina</taxon>
        <taxon>Dothideomycetes</taxon>
        <taxon>Pleosporomycetidae</taxon>
        <taxon>Pleosporales</taxon>
        <taxon>Massarineae</taxon>
        <taxon>Lentitheciaceae</taxon>
        <taxon>Lentithecium</taxon>
    </lineage>
</organism>
<name>A0A6G1IEX2_9PLEO</name>
<feature type="transmembrane region" description="Helical" evidence="1">
    <location>
        <begin position="34"/>
        <end position="55"/>
    </location>
</feature>
<dbReference type="Proteomes" id="UP000799291">
    <property type="component" value="Unassembled WGS sequence"/>
</dbReference>
<gene>
    <name evidence="2" type="ORF">K458DRAFT_181204</name>
</gene>
<protein>
    <submittedName>
        <fullName evidence="2">Uncharacterized protein</fullName>
    </submittedName>
</protein>
<accession>A0A6G1IEX2</accession>
<evidence type="ECO:0000313" key="3">
    <source>
        <dbReference type="Proteomes" id="UP000799291"/>
    </source>
</evidence>
<dbReference type="AlphaFoldDB" id="A0A6G1IEX2"/>
<keyword evidence="1" id="KW-0812">Transmembrane</keyword>
<keyword evidence="1" id="KW-1133">Transmembrane helix</keyword>